<evidence type="ECO:0000256" key="3">
    <source>
        <dbReference type="SAM" id="MobiDB-lite"/>
    </source>
</evidence>
<gene>
    <name evidence="4" type="ORF">KASA_0K03003G</name>
</gene>
<evidence type="ECO:0000256" key="1">
    <source>
        <dbReference type="ARBA" id="ARBA00022441"/>
    </source>
</evidence>
<dbReference type="Gene3D" id="2.120.10.80">
    <property type="entry name" value="Kelch-type beta propeller"/>
    <property type="match status" value="1"/>
</dbReference>
<dbReference type="Proteomes" id="UP000196158">
    <property type="component" value="Unassembled WGS sequence"/>
</dbReference>
<evidence type="ECO:0000313" key="5">
    <source>
        <dbReference type="Proteomes" id="UP000196158"/>
    </source>
</evidence>
<dbReference type="STRING" id="1789683.A0A1X7R7N1"/>
<dbReference type="InterPro" id="IPR015915">
    <property type="entry name" value="Kelch-typ_b-propeller"/>
</dbReference>
<keyword evidence="5" id="KW-1185">Reference proteome</keyword>
<organism evidence="4 5">
    <name type="scientific">Maudiozyma saulgeensis</name>
    <dbReference type="NCBI Taxonomy" id="1789683"/>
    <lineage>
        <taxon>Eukaryota</taxon>
        <taxon>Fungi</taxon>
        <taxon>Dikarya</taxon>
        <taxon>Ascomycota</taxon>
        <taxon>Saccharomycotina</taxon>
        <taxon>Saccharomycetes</taxon>
        <taxon>Saccharomycetales</taxon>
        <taxon>Saccharomycetaceae</taxon>
        <taxon>Maudiozyma</taxon>
    </lineage>
</organism>
<feature type="region of interest" description="Disordered" evidence="3">
    <location>
        <begin position="676"/>
        <end position="767"/>
    </location>
</feature>
<feature type="compositionally biased region" description="Low complexity" evidence="3">
    <location>
        <begin position="681"/>
        <end position="700"/>
    </location>
</feature>
<protein>
    <submittedName>
        <fullName evidence="4">Similar to Saccharomyces cerevisiae YAL056W GPB2 Multistep regulator of cAMP-PKA signaling</fullName>
    </submittedName>
</protein>
<feature type="region of interest" description="Disordered" evidence="3">
    <location>
        <begin position="477"/>
        <end position="543"/>
    </location>
</feature>
<feature type="compositionally biased region" description="Polar residues" evidence="3">
    <location>
        <begin position="498"/>
        <end position="511"/>
    </location>
</feature>
<dbReference type="EMBL" id="FXLY01000008">
    <property type="protein sequence ID" value="SMN21622.1"/>
    <property type="molecule type" value="Genomic_DNA"/>
</dbReference>
<dbReference type="AlphaFoldDB" id="A0A1X7R7N1"/>
<feature type="compositionally biased region" description="Polar residues" evidence="3">
    <location>
        <begin position="740"/>
        <end position="760"/>
    </location>
</feature>
<keyword evidence="2" id="KW-0677">Repeat</keyword>
<evidence type="ECO:0000256" key="2">
    <source>
        <dbReference type="ARBA" id="ARBA00022737"/>
    </source>
</evidence>
<dbReference type="PANTHER" id="PTHR46093">
    <property type="entry name" value="ACYL-COA-BINDING DOMAIN-CONTAINING PROTEIN 5"/>
    <property type="match status" value="1"/>
</dbReference>
<feature type="compositionally biased region" description="Polar residues" evidence="3">
    <location>
        <begin position="701"/>
        <end position="731"/>
    </location>
</feature>
<keyword evidence="1" id="KW-0880">Kelch repeat</keyword>
<dbReference type="PANTHER" id="PTHR46093:SF18">
    <property type="entry name" value="FIBRONECTIN TYPE-III DOMAIN-CONTAINING PROTEIN"/>
    <property type="match status" value="1"/>
</dbReference>
<name>A0A1X7R7N1_9SACH</name>
<evidence type="ECO:0000313" key="4">
    <source>
        <dbReference type="EMBL" id="SMN21622.1"/>
    </source>
</evidence>
<accession>A0A1X7R7N1</accession>
<proteinExistence type="predicted"/>
<sequence>MDARDILINNASMLDKYLTTDDRTGTSSNDSQAHPVLSVPVSAAFSLLSASANFENDFKTFNYISNYTSILSTTLDEFRSQNIKLNNELQLAKYYEYKKPITSNTIRQNSVVSTSDSSIIQSDRNKNINSIIDNFLSFAENNIDPYRLKDSLKKYDDIPNPHSGLRLSKLYNDTHLSDDAEKDSHSFSNLNFANPYYKYYKKLLTVDLKDYDILKKHNLWVPTVRKDHTQFLTEFKSGEKQDNDDIYKDKTCPLFITATYALPSLYDFHAGHSILPSIFSEFKLPSLVYHTTVEFNGQVFILGGLMACYRNDNEIPNVENYYVDGIKNLPPPLLQDVINNPTMVNNPYLYVHYVNSSRLSRPNISGQIPPPLLCMTATKLTDRYLLFYGGIEIKTETNFDPTGKVFIKKRAFLNNTAYILDTVSFKFTKIEVNTQSFKDGTSTTFTPRFGHMQIAIKSSDLDMSCSSGLRESSSSLAVSVSSSMKKDDSPNIDPQPDGNANGTTPSNSIPMVSSPSNATTNTTNSNANATNNSNSNNTSTSNTHHANNAFSILIYGGYRQTVDDKYTALDDMWRLDVNIVARGKKGYLKFADSIVASNIPVIGEEGEIPNARAFFAYCLPDTILQGKTSLENTLLKRLEEEFNVESNLFGNHNAGSNSNDPTTLLFPNIPHGSHIPIDKVTTNTSINTNASSRTATNNSRGGTNVSTGTPNSYNTATSTNLSKSISNNFNERQNERRSNTNESINSGSLHNQLRSMNSYSGKFDPSRNSDTKRVIVIHGGSNNLDVFGDMWWFDLDTMKWLKIDTYDKRNSNKEKVLEVSELKLVGHSMVSAGYTGIFIGGMDENSVKRIYYDESNCESQTTTTGNGLVNVINLMTQCLMEDNDDPVEFMYEGQEVDPNAFELLKKLRSVCSVGGSTIESEGTVLVIGGVVFNNSDTDKIYLRGAMLEFILPAMSLPI</sequence>
<dbReference type="SUPFAM" id="SSF50965">
    <property type="entry name" value="Galactose oxidase, central domain"/>
    <property type="match status" value="2"/>
</dbReference>
<reference evidence="4 5" key="1">
    <citation type="submission" date="2017-04" db="EMBL/GenBank/DDBJ databases">
        <authorList>
            <person name="Afonso C.L."/>
            <person name="Miller P.J."/>
            <person name="Scott M.A."/>
            <person name="Spackman E."/>
            <person name="Goraichik I."/>
            <person name="Dimitrov K.M."/>
            <person name="Suarez D.L."/>
            <person name="Swayne D.E."/>
        </authorList>
    </citation>
    <scope>NUCLEOTIDE SEQUENCE [LARGE SCALE GENOMIC DNA]</scope>
</reference>
<feature type="compositionally biased region" description="Low complexity" evidence="3">
    <location>
        <begin position="513"/>
        <end position="543"/>
    </location>
</feature>
<dbReference type="InterPro" id="IPR011043">
    <property type="entry name" value="Gal_Oxase/kelch_b-propeller"/>
</dbReference>
<dbReference type="OrthoDB" id="10251809at2759"/>